<dbReference type="Gene3D" id="3.40.50.300">
    <property type="entry name" value="P-loop containing nucleotide triphosphate hydrolases"/>
    <property type="match status" value="1"/>
</dbReference>
<dbReference type="AlphaFoldDB" id="F9UHN3"/>
<dbReference type="SUPFAM" id="SSF56747">
    <property type="entry name" value="Prim-pol domain"/>
    <property type="match status" value="1"/>
</dbReference>
<dbReference type="SMART" id="SM00943">
    <property type="entry name" value="Prim-Pol"/>
    <property type="match status" value="1"/>
</dbReference>
<dbReference type="EMBL" id="AFWV01000019">
    <property type="protein sequence ID" value="EGV16342.1"/>
    <property type="molecule type" value="Genomic_DNA"/>
</dbReference>
<evidence type="ECO:0000313" key="3">
    <source>
        <dbReference type="Proteomes" id="UP000005459"/>
    </source>
</evidence>
<dbReference type="CDD" id="cd04859">
    <property type="entry name" value="Prim_Pol"/>
    <property type="match status" value="1"/>
</dbReference>
<dbReference type="eggNOG" id="COG0467">
    <property type="taxonomic scope" value="Bacteria"/>
</dbReference>
<dbReference type="InterPro" id="IPR015330">
    <property type="entry name" value="DNA_primase/pol_bifunc_N"/>
</dbReference>
<dbReference type="InterPro" id="IPR014819">
    <property type="entry name" value="PriCT_2"/>
</dbReference>
<gene>
    <name evidence="2" type="ORF">ThimaDRAFT_4436</name>
</gene>
<dbReference type="GO" id="GO:0016817">
    <property type="term" value="F:hydrolase activity, acting on acid anhydrides"/>
    <property type="evidence" value="ECO:0007669"/>
    <property type="project" value="InterPro"/>
</dbReference>
<feature type="domain" description="DNA primase/polymerase bifunctional N-terminal" evidence="1">
    <location>
        <begin position="20"/>
        <end position="178"/>
    </location>
</feature>
<dbReference type="InterPro" id="IPR027417">
    <property type="entry name" value="P-loop_NTPase"/>
</dbReference>
<protein>
    <submittedName>
        <fullName evidence="2">Primase 2</fullName>
    </submittedName>
</protein>
<dbReference type="Pfam" id="PF08707">
    <property type="entry name" value="PriCT_2"/>
    <property type="match status" value="1"/>
</dbReference>
<dbReference type="Pfam" id="PF09250">
    <property type="entry name" value="Prim-Pol"/>
    <property type="match status" value="1"/>
</dbReference>
<proteinExistence type="predicted"/>
<accession>F9UHN3</accession>
<dbReference type="RefSeq" id="WP_007195308.1">
    <property type="nucleotide sequence ID" value="NZ_AFWV01000019.1"/>
</dbReference>
<sequence length="650" mass="71685">MSYDKSCSPDEVPTDYGQAALYWFDRGSSIIPVLPGTKRTAVMWDPWNSGLSRERILAYWKQHPDHEVGCIVGDKLIVFDADTEQAEAALAQLEEAFDVTPAMVMGTAKGCHHYYRRAPGIYAKSDSHSTEEHPERIDVKTGRAMVVLAPSTGKELVYMDVDHVDDLPDVGQDFIDAVFHHNGRQAPRPPEVRPAIKPSDDDDLIIGTLESVLGQPDPDESYEDWMSIGMAIHHETGGSEAGFGAWDQWSSRGAKYPGSAALRTKWESFGRYTGTPVTAGTINNIVAERAERQVATETFPTCGAEVFQGTDSPERVPQAHPLARYSMQDRVDELRREVSRQVFLLGQVALMAQYTIFYAAPNTGKTLLVLRMLIEAIRAKRIDPQCVFYVNVDDNLEGLTVKAELAARYGFHMIAPGYNGFESANLKSVIPDVIESGQAKGTVLILDTVKKFTNMMDKTNSSSFNTLIRKFILKGGTCIALAHTNKKKNEQGKSVYAGTSDMVDDADCAYILELVSLDEDTQTKTVAFENEKQRGHVLDRAAYRYSTVRGQSYAELLDSVESLDDGDLEAVKETESAKVSQPVVEAILGCLKDGIETKMAIVKEAANRAHVSQRVVTQVLELHTGDHSPGHKWSCTVGARGAKIYRLLPA</sequence>
<name>F9UHN3_9GAMM</name>
<dbReference type="OrthoDB" id="784829at2"/>
<organism evidence="2 3">
    <name type="scientific">Thiocapsa marina 5811</name>
    <dbReference type="NCBI Taxonomy" id="768671"/>
    <lineage>
        <taxon>Bacteria</taxon>
        <taxon>Pseudomonadati</taxon>
        <taxon>Pseudomonadota</taxon>
        <taxon>Gammaproteobacteria</taxon>
        <taxon>Chromatiales</taxon>
        <taxon>Chromatiaceae</taxon>
        <taxon>Thiocapsa</taxon>
    </lineage>
</organism>
<dbReference type="Proteomes" id="UP000005459">
    <property type="component" value="Unassembled WGS sequence"/>
</dbReference>
<evidence type="ECO:0000259" key="1">
    <source>
        <dbReference type="SMART" id="SM00943"/>
    </source>
</evidence>
<keyword evidence="3" id="KW-1185">Reference proteome</keyword>
<reference evidence="2 3" key="1">
    <citation type="submission" date="2011-06" db="EMBL/GenBank/DDBJ databases">
        <title>The draft genome of Thiocapsa marina 5811.</title>
        <authorList>
            <consortium name="US DOE Joint Genome Institute (JGI-PGF)"/>
            <person name="Lucas S."/>
            <person name="Han J."/>
            <person name="Cheng J.-F."/>
            <person name="Goodwin L."/>
            <person name="Pitluck S."/>
            <person name="Peters L."/>
            <person name="Land M.L."/>
            <person name="Hauser L."/>
            <person name="Vogl K."/>
            <person name="Liu Z."/>
            <person name="Imhoff J."/>
            <person name="Thiel V."/>
            <person name="Frigaard N.-U."/>
            <person name="Bryant D."/>
            <person name="Woyke T.J."/>
        </authorList>
    </citation>
    <scope>NUCLEOTIDE SEQUENCE [LARGE SCALE GENOMIC DNA]</scope>
    <source>
        <strain evidence="2 3">5811</strain>
    </source>
</reference>
<dbReference type="STRING" id="768671.ThimaDRAFT_4436"/>
<evidence type="ECO:0000313" key="2">
    <source>
        <dbReference type="EMBL" id="EGV16342.1"/>
    </source>
</evidence>